<dbReference type="Pfam" id="PF08279">
    <property type="entry name" value="HTH_11"/>
    <property type="match status" value="1"/>
</dbReference>
<dbReference type="PIRSF" id="PIRSF016838">
    <property type="entry name" value="PafC"/>
    <property type="match status" value="1"/>
</dbReference>
<dbReference type="InterPro" id="IPR001034">
    <property type="entry name" value="DeoR_HTH"/>
</dbReference>
<name>A0ABU8HAI8_9BACI</name>
<dbReference type="SUPFAM" id="SSF46785">
    <property type="entry name" value="Winged helix' DNA-binding domain"/>
    <property type="match status" value="1"/>
</dbReference>
<dbReference type="Pfam" id="PF25583">
    <property type="entry name" value="WCX"/>
    <property type="match status" value="1"/>
</dbReference>
<dbReference type="InterPro" id="IPR036390">
    <property type="entry name" value="WH_DNA-bd_sf"/>
</dbReference>
<dbReference type="Gene3D" id="1.10.10.10">
    <property type="entry name" value="Winged helix-like DNA-binding domain superfamily/Winged helix DNA-binding domain"/>
    <property type="match status" value="1"/>
</dbReference>
<keyword evidence="1" id="KW-0805">Transcription regulation</keyword>
<feature type="domain" description="HTH deoR-type" evidence="3">
    <location>
        <begin position="2"/>
        <end position="57"/>
    </location>
</feature>
<evidence type="ECO:0000313" key="5">
    <source>
        <dbReference type="Proteomes" id="UP001312865"/>
    </source>
</evidence>
<accession>A0ABU8HAI8</accession>
<proteinExistence type="predicted"/>
<dbReference type="PANTHER" id="PTHR34580">
    <property type="match status" value="1"/>
</dbReference>
<dbReference type="PROSITE" id="PS51000">
    <property type="entry name" value="HTH_DEOR_2"/>
    <property type="match status" value="1"/>
</dbReference>
<reference evidence="4 5" key="1">
    <citation type="journal article" date="2018" name="J. Microbiol.">
        <title>Bacillus spongiae sp. nov., isolated from sponge of Jeju Island.</title>
        <authorList>
            <person name="Lee G.E."/>
            <person name="Im W.T."/>
            <person name="Park J.S."/>
        </authorList>
    </citation>
    <scope>NUCLEOTIDE SEQUENCE [LARGE SCALE GENOMIC DNA]</scope>
    <source>
        <strain evidence="4 5">135PIL107-10</strain>
    </source>
</reference>
<dbReference type="PANTHER" id="PTHR34580:SF8">
    <property type="entry name" value="WYL DOMAIN-CONTAINING PROTEIN"/>
    <property type="match status" value="1"/>
</dbReference>
<dbReference type="Proteomes" id="UP001312865">
    <property type="component" value="Unassembled WGS sequence"/>
</dbReference>
<dbReference type="InterPro" id="IPR051534">
    <property type="entry name" value="CBASS_pafABC_assoc_protein"/>
</dbReference>
<evidence type="ECO:0000259" key="3">
    <source>
        <dbReference type="PROSITE" id="PS51000"/>
    </source>
</evidence>
<dbReference type="RefSeq" id="WP_336585761.1">
    <property type="nucleotide sequence ID" value="NZ_JBBAXC010000003.1"/>
</dbReference>
<protein>
    <submittedName>
        <fullName evidence="4">YafY family protein</fullName>
    </submittedName>
</protein>
<keyword evidence="5" id="KW-1185">Reference proteome</keyword>
<evidence type="ECO:0000256" key="2">
    <source>
        <dbReference type="ARBA" id="ARBA00023163"/>
    </source>
</evidence>
<gene>
    <name evidence="4" type="ORF">WAK64_04560</name>
</gene>
<organism evidence="4 5">
    <name type="scientific">Bacillus spongiae</name>
    <dbReference type="NCBI Taxonomy" id="2683610"/>
    <lineage>
        <taxon>Bacteria</taxon>
        <taxon>Bacillati</taxon>
        <taxon>Bacillota</taxon>
        <taxon>Bacilli</taxon>
        <taxon>Bacillales</taxon>
        <taxon>Bacillaceae</taxon>
        <taxon>Bacillus</taxon>
    </lineage>
</organism>
<dbReference type="Pfam" id="PF13280">
    <property type="entry name" value="WYL"/>
    <property type="match status" value="1"/>
</dbReference>
<evidence type="ECO:0000256" key="1">
    <source>
        <dbReference type="ARBA" id="ARBA00023015"/>
    </source>
</evidence>
<keyword evidence="2" id="KW-0804">Transcription</keyword>
<dbReference type="InterPro" id="IPR026881">
    <property type="entry name" value="WYL_dom"/>
</dbReference>
<dbReference type="EMBL" id="JBBAXC010000003">
    <property type="protein sequence ID" value="MEI5906324.1"/>
    <property type="molecule type" value="Genomic_DNA"/>
</dbReference>
<dbReference type="PROSITE" id="PS52050">
    <property type="entry name" value="WYL"/>
    <property type="match status" value="1"/>
</dbReference>
<comment type="caution">
    <text evidence="4">The sequence shown here is derived from an EMBL/GenBank/DDBJ whole genome shotgun (WGS) entry which is preliminary data.</text>
</comment>
<dbReference type="InterPro" id="IPR036388">
    <property type="entry name" value="WH-like_DNA-bd_sf"/>
</dbReference>
<dbReference type="InterPro" id="IPR013196">
    <property type="entry name" value="HTH_11"/>
</dbReference>
<dbReference type="InterPro" id="IPR057727">
    <property type="entry name" value="WCX_dom"/>
</dbReference>
<evidence type="ECO:0000313" key="4">
    <source>
        <dbReference type="EMBL" id="MEI5906324.1"/>
    </source>
</evidence>
<dbReference type="InterPro" id="IPR028349">
    <property type="entry name" value="PafC-like"/>
</dbReference>
<sequence length="303" mass="36029">MKTERLLAIVIKLLNRKKMTAKELADYFEVSVRTIQRDMESIELAGIPIVSEKGLNGGYSILESFKIHNSYFNNVEHQLLMTALDGVYKAYDDKNLKNIIEKLATIKMSQPTLDYPSLILDFSNWGPEFKRQDKMNAIQNAIDNKQVIHFQYIDINGNFTSREAEPISLILKINKWYVYAFCNLRKDYRLFKIGRMHDVQITDRRIDPNRKVPPFDFTHDECERIMLRLKFQKQALNQLEDYFDLDRLEFHEDGFIYVTEYYPEDEWVYGMILHFGDQVEVLKPEHIRSIIKERAEKIFKKYT</sequence>